<reference evidence="2" key="1">
    <citation type="journal article" date="2019" name="Int. J. Syst. Evol. Microbiol.">
        <title>The Global Catalogue of Microorganisms (GCM) 10K type strain sequencing project: providing services to taxonomists for standard genome sequencing and annotation.</title>
        <authorList>
            <consortium name="The Broad Institute Genomics Platform"/>
            <consortium name="The Broad Institute Genome Sequencing Center for Infectious Disease"/>
            <person name="Wu L."/>
            <person name="Ma J."/>
        </authorList>
    </citation>
    <scope>NUCLEOTIDE SEQUENCE [LARGE SCALE GENOMIC DNA]</scope>
    <source>
        <strain evidence="2">JCM 16013</strain>
    </source>
</reference>
<name>A0ABP5EPF2_9ACTN</name>
<organism evidence="1 2">
    <name type="scientific">Catenulispora subtropica</name>
    <dbReference type="NCBI Taxonomy" id="450798"/>
    <lineage>
        <taxon>Bacteria</taxon>
        <taxon>Bacillati</taxon>
        <taxon>Actinomycetota</taxon>
        <taxon>Actinomycetes</taxon>
        <taxon>Catenulisporales</taxon>
        <taxon>Catenulisporaceae</taxon>
        <taxon>Catenulispora</taxon>
    </lineage>
</organism>
<dbReference type="Proteomes" id="UP001499854">
    <property type="component" value="Unassembled WGS sequence"/>
</dbReference>
<evidence type="ECO:0000313" key="1">
    <source>
        <dbReference type="EMBL" id="GAA2001379.1"/>
    </source>
</evidence>
<comment type="caution">
    <text evidence="1">The sequence shown here is derived from an EMBL/GenBank/DDBJ whole genome shotgun (WGS) entry which is preliminary data.</text>
</comment>
<sequence>MPDRWFDLHRDRRDSWLAGQHHYQQPHGRSLGRDLDLGVGRDLDVDSDATRAFHGKRFVHLHAGPDLPAAE</sequence>
<protein>
    <submittedName>
        <fullName evidence="1">Uncharacterized protein</fullName>
    </submittedName>
</protein>
<dbReference type="EMBL" id="BAAAQM010000071">
    <property type="protein sequence ID" value="GAA2001379.1"/>
    <property type="molecule type" value="Genomic_DNA"/>
</dbReference>
<proteinExistence type="predicted"/>
<keyword evidence="2" id="KW-1185">Reference proteome</keyword>
<accession>A0ABP5EPF2</accession>
<gene>
    <name evidence="1" type="ORF">GCM10009838_78960</name>
</gene>
<evidence type="ECO:0000313" key="2">
    <source>
        <dbReference type="Proteomes" id="UP001499854"/>
    </source>
</evidence>